<gene>
    <name evidence="7" type="ORF">Aory04_001160600</name>
</gene>
<dbReference type="EMBL" id="BSYA01000205">
    <property type="protein sequence ID" value="GMG36600.1"/>
    <property type="molecule type" value="Genomic_DNA"/>
</dbReference>
<dbReference type="GO" id="GO:0006351">
    <property type="term" value="P:DNA-templated transcription"/>
    <property type="evidence" value="ECO:0007669"/>
    <property type="project" value="InterPro"/>
</dbReference>
<evidence type="ECO:0000256" key="3">
    <source>
        <dbReference type="ARBA" id="ARBA00023242"/>
    </source>
</evidence>
<evidence type="ECO:0000259" key="6">
    <source>
        <dbReference type="SMART" id="SM00906"/>
    </source>
</evidence>
<name>A0AAN5C2J3_ASPOZ</name>
<feature type="domain" description="Xylanolytic transcriptional activator regulatory" evidence="6">
    <location>
        <begin position="447"/>
        <end position="521"/>
    </location>
</feature>
<accession>A0AAN5C2J3</accession>
<dbReference type="InterPro" id="IPR001128">
    <property type="entry name" value="Cyt_P450"/>
</dbReference>
<keyword evidence="4" id="KW-0479">Metal-binding</keyword>
<dbReference type="Pfam" id="PF00067">
    <property type="entry name" value="p450"/>
    <property type="match status" value="1"/>
</dbReference>
<dbReference type="GO" id="GO:0000981">
    <property type="term" value="F:DNA-binding transcription factor activity, RNA polymerase II-specific"/>
    <property type="evidence" value="ECO:0007669"/>
    <property type="project" value="TreeGrafter"/>
</dbReference>
<dbReference type="GO" id="GO:0005634">
    <property type="term" value="C:nucleus"/>
    <property type="evidence" value="ECO:0007669"/>
    <property type="project" value="TreeGrafter"/>
</dbReference>
<organism evidence="7 8">
    <name type="scientific">Aspergillus oryzae</name>
    <name type="common">Yellow koji mold</name>
    <dbReference type="NCBI Taxonomy" id="5062"/>
    <lineage>
        <taxon>Eukaryota</taxon>
        <taxon>Fungi</taxon>
        <taxon>Dikarya</taxon>
        <taxon>Ascomycota</taxon>
        <taxon>Pezizomycotina</taxon>
        <taxon>Eurotiomycetes</taxon>
        <taxon>Eurotiomycetidae</taxon>
        <taxon>Eurotiales</taxon>
        <taxon>Aspergillaceae</taxon>
        <taxon>Aspergillus</taxon>
        <taxon>Aspergillus subgen. Circumdati</taxon>
    </lineage>
</organism>
<dbReference type="Gene3D" id="1.10.630.10">
    <property type="entry name" value="Cytochrome P450"/>
    <property type="match status" value="1"/>
</dbReference>
<dbReference type="SMART" id="SM00906">
    <property type="entry name" value="Fungal_trans"/>
    <property type="match status" value="1"/>
</dbReference>
<dbReference type="GO" id="GO:0000435">
    <property type="term" value="P:positive regulation of transcription from RNA polymerase II promoter by galactose"/>
    <property type="evidence" value="ECO:0007669"/>
    <property type="project" value="TreeGrafter"/>
</dbReference>
<keyword evidence="1" id="KW-0805">Transcription regulation</keyword>
<dbReference type="Pfam" id="PF04082">
    <property type="entry name" value="Fungal_trans"/>
    <property type="match status" value="1"/>
</dbReference>
<reference evidence="7" key="1">
    <citation type="submission" date="2023-04" db="EMBL/GenBank/DDBJ databases">
        <title>Aspergillus oryzae NBRC 4228.</title>
        <authorList>
            <person name="Ichikawa N."/>
            <person name="Sato H."/>
            <person name="Tonouchi N."/>
        </authorList>
    </citation>
    <scope>NUCLEOTIDE SEQUENCE</scope>
    <source>
        <strain evidence="7">NBRC 4228</strain>
    </source>
</reference>
<dbReference type="GO" id="GO:0020037">
    <property type="term" value="F:heme binding"/>
    <property type="evidence" value="ECO:0007669"/>
    <property type="project" value="InterPro"/>
</dbReference>
<dbReference type="Proteomes" id="UP001165205">
    <property type="component" value="Unassembled WGS sequence"/>
</dbReference>
<keyword evidence="2" id="KW-0804">Transcription</keyword>
<keyword evidence="4" id="KW-0349">Heme</keyword>
<dbReference type="InterPro" id="IPR002401">
    <property type="entry name" value="Cyt_P450_E_grp-I"/>
</dbReference>
<dbReference type="PANTHER" id="PTHR47424">
    <property type="entry name" value="REGULATORY PROTEIN GAL4"/>
    <property type="match status" value="1"/>
</dbReference>
<feature type="region of interest" description="Disordered" evidence="5">
    <location>
        <begin position="330"/>
        <end position="360"/>
    </location>
</feature>
<dbReference type="GO" id="GO:0005506">
    <property type="term" value="F:iron ion binding"/>
    <property type="evidence" value="ECO:0007669"/>
    <property type="project" value="InterPro"/>
</dbReference>
<dbReference type="InterPro" id="IPR036396">
    <property type="entry name" value="Cyt_P450_sf"/>
</dbReference>
<dbReference type="SUPFAM" id="SSF48264">
    <property type="entry name" value="Cytochrome P450"/>
    <property type="match status" value="1"/>
</dbReference>
<dbReference type="InterPro" id="IPR051127">
    <property type="entry name" value="Fungal_SecMet_Regulators"/>
</dbReference>
<dbReference type="PANTHER" id="PTHR47424:SF5">
    <property type="entry name" value="ZN(II)2CYS6 TRANSCRIPTION FACTOR (EUROFUNG)"/>
    <property type="match status" value="1"/>
</dbReference>
<evidence type="ECO:0000256" key="4">
    <source>
        <dbReference type="PIRSR" id="PIRSR602401-1"/>
    </source>
</evidence>
<dbReference type="AlphaFoldDB" id="A0AAN5C2J3"/>
<comment type="cofactor">
    <cofactor evidence="4">
        <name>heme</name>
        <dbReference type="ChEBI" id="CHEBI:30413"/>
    </cofactor>
</comment>
<sequence>MVSAGLDTVPGNLIMGIAYLASEDGQRIQQKAYDEIMKVYPDGDAWEKCLVEEKVPYVSALVKETLRFWTVIPICLPRNAWAADYDEDHFKMPEKFLPERYLEVSEGSGTPHYGYGAGSRMCAGSHLANRELYTAYIRLITAFTMHPAQNLADRPILDAIECNAIPTALTTEPKPFKVGFKPRDAPKLQQWIMESDERTKDLHHVKDAEDSGLDVCTRKDSDKKLAGMNSKSRSVGWREVMLTETSGLDQLCEQMKAMQEQITALTAAVHTLTQGAAVPTSLSRPDQTCFSISSQRPFRRVSSAKEVTFQGPTTSAFSFDLAKSSLQRRGIVERNDAGEDGDLTQEPSPMPSPSPTQVLHTRQGDPLWTIGKDEALRLCRVYEEEMGIMYPVLDLQELLNQVEILYGQVETEGWSEASVQHNGHMKVDDYDVHILRLVLACAITAEASGNSDLAMRLFEDVQKVADNCVWGPPDIRGKERILRLFWSIYVLDMRWSFGTGMPFALEDTDIDPWLPEPEEKTPYLRVMIRYSRIAAKVWKFISAFNNTNEIKKDEMNYLDWQVLRWAAAIPDSLRLDQPFDREQQDPRSIRRLRSLLYLRANQLRMLIYRPVLHSAAHIMRYPAESQIVVDLAKDTIQFITKLNETSDIYRLQQVTFNWFLVSALAVIFLAVSQTPAQFSAHSKVEFYMALELVKGFSPRSYVSRRLWRSIKGLRKLGPQLGLQTHQQPEETVRHVLEPAAGTAAVDSMEQVPAPSTQSHTTPDGAQMTRELMEWFEAVGNIEDQIMSVGTGVQTYEEPWQYGARMGNGYTFDFGGELSSLMKDCF</sequence>
<feature type="binding site" description="axial binding residue" evidence="4">
    <location>
        <position position="122"/>
    </location>
    <ligand>
        <name>heme</name>
        <dbReference type="ChEBI" id="CHEBI:30413"/>
    </ligand>
    <ligandPart>
        <name>Fe</name>
        <dbReference type="ChEBI" id="CHEBI:18248"/>
    </ligandPart>
</feature>
<keyword evidence="4" id="KW-0408">Iron</keyword>
<keyword evidence="3" id="KW-0539">Nucleus</keyword>
<evidence type="ECO:0000313" key="8">
    <source>
        <dbReference type="Proteomes" id="UP001165205"/>
    </source>
</evidence>
<protein>
    <submittedName>
        <fullName evidence="7">Unnamed protein product</fullName>
    </submittedName>
</protein>
<dbReference type="GO" id="GO:0016705">
    <property type="term" value="F:oxidoreductase activity, acting on paired donors, with incorporation or reduction of molecular oxygen"/>
    <property type="evidence" value="ECO:0007669"/>
    <property type="project" value="InterPro"/>
</dbReference>
<dbReference type="InterPro" id="IPR007219">
    <property type="entry name" value="XnlR_reg_dom"/>
</dbReference>
<dbReference type="GO" id="GO:0000978">
    <property type="term" value="F:RNA polymerase II cis-regulatory region sequence-specific DNA binding"/>
    <property type="evidence" value="ECO:0007669"/>
    <property type="project" value="TreeGrafter"/>
</dbReference>
<proteinExistence type="predicted"/>
<evidence type="ECO:0000256" key="1">
    <source>
        <dbReference type="ARBA" id="ARBA00023015"/>
    </source>
</evidence>
<evidence type="ECO:0000256" key="2">
    <source>
        <dbReference type="ARBA" id="ARBA00023163"/>
    </source>
</evidence>
<comment type="caution">
    <text evidence="7">The sequence shown here is derived from an EMBL/GenBank/DDBJ whole genome shotgun (WGS) entry which is preliminary data.</text>
</comment>
<evidence type="ECO:0000256" key="5">
    <source>
        <dbReference type="SAM" id="MobiDB-lite"/>
    </source>
</evidence>
<evidence type="ECO:0000313" key="7">
    <source>
        <dbReference type="EMBL" id="GMG36600.1"/>
    </source>
</evidence>
<dbReference type="GO" id="GO:0004497">
    <property type="term" value="F:monooxygenase activity"/>
    <property type="evidence" value="ECO:0007669"/>
    <property type="project" value="InterPro"/>
</dbReference>
<dbReference type="PRINTS" id="PR00463">
    <property type="entry name" value="EP450I"/>
</dbReference>
<dbReference type="CDD" id="cd12148">
    <property type="entry name" value="fungal_TF_MHR"/>
    <property type="match status" value="1"/>
</dbReference>
<dbReference type="PRINTS" id="PR00385">
    <property type="entry name" value="P450"/>
</dbReference>
<dbReference type="GO" id="GO:0008270">
    <property type="term" value="F:zinc ion binding"/>
    <property type="evidence" value="ECO:0007669"/>
    <property type="project" value="InterPro"/>
</dbReference>